<evidence type="ECO:0000256" key="1">
    <source>
        <dbReference type="ARBA" id="ARBA00007958"/>
    </source>
</evidence>
<keyword evidence="2" id="KW-0378">Hydrolase</keyword>
<reference evidence="4" key="1">
    <citation type="submission" date="2016-10" db="EMBL/GenBank/DDBJ databases">
        <authorList>
            <person name="Varghese N."/>
            <person name="Submissions S."/>
        </authorList>
    </citation>
    <scope>NUCLEOTIDE SEQUENCE [LARGE SCALE GENOMIC DNA]</scope>
    <source>
        <strain evidence="4">CGMCC 1.7739</strain>
    </source>
</reference>
<dbReference type="SFLD" id="SFLDG01129">
    <property type="entry name" value="C1.5:_HAD__Beta-PGM__Phosphata"/>
    <property type="match status" value="1"/>
</dbReference>
<dbReference type="OrthoDB" id="238326at2157"/>
<dbReference type="PANTHER" id="PTHR43316">
    <property type="entry name" value="HYDROLASE, HALOACID DELAHOGENASE-RELATED"/>
    <property type="match status" value="1"/>
</dbReference>
<evidence type="ECO:0000313" key="3">
    <source>
        <dbReference type="EMBL" id="SFF89000.1"/>
    </source>
</evidence>
<evidence type="ECO:0000256" key="2">
    <source>
        <dbReference type="ARBA" id="ARBA00022801"/>
    </source>
</evidence>
<dbReference type="Proteomes" id="UP000198876">
    <property type="component" value="Unassembled WGS sequence"/>
</dbReference>
<keyword evidence="4" id="KW-1185">Reference proteome</keyword>
<dbReference type="InterPro" id="IPR051540">
    <property type="entry name" value="S-2-haloacid_dehalogenase"/>
</dbReference>
<dbReference type="NCBIfam" id="TIGR01549">
    <property type="entry name" value="HAD-SF-IA-v1"/>
    <property type="match status" value="1"/>
</dbReference>
<dbReference type="Pfam" id="PF00702">
    <property type="entry name" value="Hydrolase"/>
    <property type="match status" value="1"/>
</dbReference>
<sequence length="211" mass="21818">MAVSFDLFGTLVSVDRTADPAAAVAAELRERGVAVPDDWADAYAEVHVDAPSGAEVPLPAHVAAALRSRGVDVPANAARRAVVAAFDPEVETRPGAADAVAAARERGPVGLLSNCSVPELVARTTIRAAFDRDAFDATVTSVACGWRKPHPESFRTLANRLGVAPESVVHVGDDSETDGGVEAVGGRFVDVSDVSLESLAARLREGGDPCP</sequence>
<dbReference type="AlphaFoldDB" id="A0A1I2MDK6"/>
<protein>
    <submittedName>
        <fullName evidence="3">Haloacid dehalogenase superfamily, subfamily IA, variant 1 with third motif having Dx(3-4)D or Dx(3-4)E</fullName>
    </submittedName>
</protein>
<accession>A0A1I2MDK6</accession>
<dbReference type="InterPro" id="IPR006439">
    <property type="entry name" value="HAD-SF_hydro_IA"/>
</dbReference>
<dbReference type="SFLD" id="SFLDS00003">
    <property type="entry name" value="Haloacid_Dehalogenase"/>
    <property type="match status" value="1"/>
</dbReference>
<gene>
    <name evidence="3" type="ORF">SAMN04488063_0673</name>
</gene>
<dbReference type="InterPro" id="IPR023214">
    <property type="entry name" value="HAD_sf"/>
</dbReference>
<dbReference type="STRING" id="553467.SAMN04488063_0673"/>
<dbReference type="Gene3D" id="3.40.50.1000">
    <property type="entry name" value="HAD superfamily/HAD-like"/>
    <property type="match status" value="1"/>
</dbReference>
<proteinExistence type="inferred from homology"/>
<name>A0A1I2MDK6_9EURY</name>
<dbReference type="SUPFAM" id="SSF56784">
    <property type="entry name" value="HAD-like"/>
    <property type="match status" value="1"/>
</dbReference>
<dbReference type="PANTHER" id="PTHR43316:SF3">
    <property type="entry name" value="HALOACID DEHALOGENASE, TYPE II (AFU_ORTHOLOGUE AFUA_2G07750)-RELATED"/>
    <property type="match status" value="1"/>
</dbReference>
<dbReference type="EMBL" id="FOOQ01000001">
    <property type="protein sequence ID" value="SFF89000.1"/>
    <property type="molecule type" value="Genomic_DNA"/>
</dbReference>
<comment type="similarity">
    <text evidence="1">Belongs to the HAD-like hydrolase superfamily.</text>
</comment>
<dbReference type="GO" id="GO:0016787">
    <property type="term" value="F:hydrolase activity"/>
    <property type="evidence" value="ECO:0007669"/>
    <property type="project" value="UniProtKB-KW"/>
</dbReference>
<organism evidence="3 4">
    <name type="scientific">Halopelagius inordinatus</name>
    <dbReference type="NCBI Taxonomy" id="553467"/>
    <lineage>
        <taxon>Archaea</taxon>
        <taxon>Methanobacteriati</taxon>
        <taxon>Methanobacteriota</taxon>
        <taxon>Stenosarchaea group</taxon>
        <taxon>Halobacteria</taxon>
        <taxon>Halobacteriales</taxon>
        <taxon>Haloferacaceae</taxon>
    </lineage>
</organism>
<dbReference type="RefSeq" id="WP_092888355.1">
    <property type="nucleotide sequence ID" value="NZ_FOOQ01000001.1"/>
</dbReference>
<dbReference type="InterPro" id="IPR036412">
    <property type="entry name" value="HAD-like_sf"/>
</dbReference>
<evidence type="ECO:0000313" key="4">
    <source>
        <dbReference type="Proteomes" id="UP000198876"/>
    </source>
</evidence>